<gene>
    <name evidence="2" type="ORF">LOAG_03222</name>
</gene>
<evidence type="ECO:0000313" key="2">
    <source>
        <dbReference type="EMBL" id="EFO25262.1"/>
    </source>
</evidence>
<feature type="region of interest" description="Disordered" evidence="1">
    <location>
        <begin position="1"/>
        <end position="37"/>
    </location>
</feature>
<sequence length="113" mass="13105">MKNEGKNCKEQTTEKAKLDNRKDKLKGHEGNKGRKTCKEVTEEDKGVKYIVYCSMQTSSIRSNLSRLKFTPINNSLIIFIESISRFDLCDVTVHNTTDNFKDNLSFDIPIHWF</sequence>
<dbReference type="GeneID" id="9940609"/>
<accession>A0A1S0U6V0</accession>
<reference evidence="2" key="1">
    <citation type="submission" date="2012-04" db="EMBL/GenBank/DDBJ databases">
        <title>The Genome Sequence of Loa loa.</title>
        <authorList>
            <consortium name="The Broad Institute Genome Sequencing Platform"/>
            <consortium name="Broad Institute Genome Sequencing Center for Infectious Disease"/>
            <person name="Nutman T.B."/>
            <person name="Fink D.L."/>
            <person name="Russ C."/>
            <person name="Young S."/>
            <person name="Zeng Q."/>
            <person name="Gargeya S."/>
            <person name="Alvarado L."/>
            <person name="Berlin A."/>
            <person name="Chapman S.B."/>
            <person name="Chen Z."/>
            <person name="Freedman E."/>
            <person name="Gellesch M."/>
            <person name="Goldberg J."/>
            <person name="Griggs A."/>
            <person name="Gujja S."/>
            <person name="Heilman E.R."/>
            <person name="Heiman D."/>
            <person name="Howarth C."/>
            <person name="Mehta T."/>
            <person name="Neiman D."/>
            <person name="Pearson M."/>
            <person name="Roberts A."/>
            <person name="Saif S."/>
            <person name="Shea T."/>
            <person name="Shenoy N."/>
            <person name="Sisk P."/>
            <person name="Stolte C."/>
            <person name="Sykes S."/>
            <person name="White J."/>
            <person name="Yandava C."/>
            <person name="Haas B."/>
            <person name="Henn M.R."/>
            <person name="Nusbaum C."/>
            <person name="Birren B."/>
        </authorList>
    </citation>
    <scope>NUCLEOTIDE SEQUENCE [LARGE SCALE GENOMIC DNA]</scope>
</reference>
<organism evidence="2">
    <name type="scientific">Loa loa</name>
    <name type="common">Eye worm</name>
    <name type="synonym">Filaria loa</name>
    <dbReference type="NCBI Taxonomy" id="7209"/>
    <lineage>
        <taxon>Eukaryota</taxon>
        <taxon>Metazoa</taxon>
        <taxon>Ecdysozoa</taxon>
        <taxon>Nematoda</taxon>
        <taxon>Chromadorea</taxon>
        <taxon>Rhabditida</taxon>
        <taxon>Spirurina</taxon>
        <taxon>Spiruromorpha</taxon>
        <taxon>Filarioidea</taxon>
        <taxon>Onchocercidae</taxon>
        <taxon>Loa</taxon>
    </lineage>
</organism>
<dbReference type="InParanoid" id="A0A1S0U6V0"/>
<name>A0A1S0U6V0_LOALO</name>
<dbReference type="AlphaFoldDB" id="A0A1S0U6V0"/>
<dbReference type="EMBL" id="JH712288">
    <property type="protein sequence ID" value="EFO25262.1"/>
    <property type="molecule type" value="Genomic_DNA"/>
</dbReference>
<dbReference type="CTD" id="9940609"/>
<protein>
    <submittedName>
        <fullName evidence="2">Uncharacterized protein</fullName>
    </submittedName>
</protein>
<proteinExistence type="predicted"/>
<dbReference type="RefSeq" id="XP_003138807.1">
    <property type="nucleotide sequence ID" value="XM_003138759.1"/>
</dbReference>
<evidence type="ECO:0000256" key="1">
    <source>
        <dbReference type="SAM" id="MobiDB-lite"/>
    </source>
</evidence>
<dbReference type="KEGG" id="loa:LOAG_03222"/>